<dbReference type="AlphaFoldDB" id="A0A081CRP7"/>
<dbReference type="OrthoDB" id="8719825at2"/>
<proteinExistence type="predicted"/>
<organism evidence="2 3">
    <name type="scientific">Agrobacterium rubi TR3 = NBRC 13261</name>
    <dbReference type="NCBI Taxonomy" id="1368415"/>
    <lineage>
        <taxon>Bacteria</taxon>
        <taxon>Pseudomonadati</taxon>
        <taxon>Pseudomonadota</taxon>
        <taxon>Alphaproteobacteria</taxon>
        <taxon>Hyphomicrobiales</taxon>
        <taxon>Rhizobiaceae</taxon>
        <taxon>Rhizobium/Agrobacterium group</taxon>
        <taxon>Agrobacterium</taxon>
    </lineage>
</organism>
<comment type="caution">
    <text evidence="2">The sequence shown here is derived from an EMBL/GenBank/DDBJ whole genome shotgun (WGS) entry which is preliminary data.</text>
</comment>
<evidence type="ECO:0000259" key="1">
    <source>
        <dbReference type="Pfam" id="PF18925"/>
    </source>
</evidence>
<protein>
    <recommendedName>
        <fullName evidence="1">DUF5675 domain-containing protein</fullName>
    </recommendedName>
</protein>
<feature type="domain" description="DUF5675" evidence="1">
    <location>
        <begin position="4"/>
        <end position="122"/>
    </location>
</feature>
<evidence type="ECO:0000313" key="3">
    <source>
        <dbReference type="Proteomes" id="UP000028701"/>
    </source>
</evidence>
<gene>
    <name evidence="2" type="ORF">RRU01S_04_01650</name>
</gene>
<evidence type="ECO:0000313" key="2">
    <source>
        <dbReference type="EMBL" id="GAK69343.1"/>
    </source>
</evidence>
<dbReference type="RefSeq" id="WP_052815947.1">
    <property type="nucleotide sequence ID" value="NZ_BBJU01000004.1"/>
</dbReference>
<reference evidence="2 3" key="1">
    <citation type="submission" date="2014-08" db="EMBL/GenBank/DDBJ databases">
        <title>Whole genome shotgun sequence of Rhizobium rubi NBRC 13261.</title>
        <authorList>
            <person name="Katano-Makiyama Y."/>
            <person name="Hosoyama A."/>
            <person name="Hashimoto M."/>
            <person name="Hosoyama Y."/>
            <person name="Noguchi M."/>
            <person name="Tsuchikane K."/>
            <person name="Uohara A."/>
            <person name="Ohji S."/>
            <person name="Ichikawa N."/>
            <person name="Kimura A."/>
            <person name="Yamazoe A."/>
            <person name="Fujita N."/>
        </authorList>
    </citation>
    <scope>NUCLEOTIDE SEQUENCE [LARGE SCALE GENOMIC DNA]</scope>
    <source>
        <strain evidence="2 3">NBRC 13261</strain>
    </source>
</reference>
<accession>A0A081CRP7</accession>
<name>A0A081CRP7_9HYPH</name>
<dbReference type="Proteomes" id="UP000028701">
    <property type="component" value="Unassembled WGS sequence"/>
</dbReference>
<sequence>MEIKLERKITANGAVIGILSGLSVPIYTLEDAWRNNQPNVSCIPPGRYEVKPHAWETSAPFKYKRVWQVHNVRGRSAILIHAGNTHQDTQGCILVGLSMQITQLKSSVSDSRLAVELLRKEIGERPFTLNIA</sequence>
<dbReference type="InterPro" id="IPR043732">
    <property type="entry name" value="DUF5675"/>
</dbReference>
<dbReference type="Pfam" id="PF18925">
    <property type="entry name" value="DUF5675"/>
    <property type="match status" value="1"/>
</dbReference>
<dbReference type="EMBL" id="BBJU01000004">
    <property type="protein sequence ID" value="GAK69343.1"/>
    <property type="molecule type" value="Genomic_DNA"/>
</dbReference>